<proteinExistence type="predicted"/>
<dbReference type="EMBL" id="CP005286">
    <property type="protein sequence ID" value="AJE33842.1"/>
    <property type="molecule type" value="Genomic_DNA"/>
</dbReference>
<dbReference type="STRING" id="1223515.B842_09965"/>
<keyword evidence="2" id="KW-1185">Reference proteome</keyword>
<evidence type="ECO:0000313" key="1">
    <source>
        <dbReference type="EMBL" id="AJE33842.1"/>
    </source>
</evidence>
<dbReference type="KEGG" id="chm:B842_09965"/>
<organism evidence="1 2">
    <name type="scientific">Corynebacterium humireducens NBRC 106098 = DSM 45392</name>
    <dbReference type="NCBI Taxonomy" id="1223515"/>
    <lineage>
        <taxon>Bacteria</taxon>
        <taxon>Bacillati</taxon>
        <taxon>Actinomycetota</taxon>
        <taxon>Actinomycetes</taxon>
        <taxon>Mycobacteriales</taxon>
        <taxon>Corynebacteriaceae</taxon>
        <taxon>Corynebacterium</taxon>
    </lineage>
</organism>
<evidence type="ECO:0000313" key="2">
    <source>
        <dbReference type="Proteomes" id="UP000031524"/>
    </source>
</evidence>
<dbReference type="RefSeq" id="WP_040086484.1">
    <property type="nucleotide sequence ID" value="NZ_BCSU01000005.1"/>
</dbReference>
<dbReference type="AlphaFoldDB" id="A0A0B5DA36"/>
<dbReference type="HOGENOM" id="CLU_686458_0_0_11"/>
<dbReference type="Proteomes" id="UP000031524">
    <property type="component" value="Chromosome"/>
</dbReference>
<name>A0A0B5DA36_9CORY</name>
<accession>A0A0B5DA36</accession>
<gene>
    <name evidence="1" type="ORF">B842_09965</name>
</gene>
<protein>
    <submittedName>
        <fullName evidence="1">Uncharacterized protein</fullName>
    </submittedName>
</protein>
<reference evidence="1 2" key="1">
    <citation type="submission" date="2013-04" db="EMBL/GenBank/DDBJ databases">
        <title>Complete genome sequence of Corynebacterium humireducens DSM 45392(T), isolated from a wastewater-fed microbial fuel cell.</title>
        <authorList>
            <person name="Ruckert C."/>
            <person name="Albersmeier A."/>
            <person name="Kalinowski J."/>
        </authorList>
    </citation>
    <scope>NUCLEOTIDE SEQUENCE [LARGE SCALE GENOMIC DNA]</scope>
    <source>
        <strain evidence="2">MFC-5</strain>
    </source>
</reference>
<sequence length="401" mass="44701">MRWPFGRRPPTPPPLPSPLTVAEQISRLAELGIRLRPGLTVAELEREIVWAHVAADDLGHDQPFPPDPARRCLYWWLLTQDAVEGARQVQYPLRSEYATLLTAERFLARVQEQTDLPVEMLAWHPTWQSTGADLVTIGGHEVILLHDSTLDSRREFFTALLDAPSVFVTSDRWMYSAGSVVPVPAEHREELQRLVDETVAVAFLGTGQEPPEHLLTAGLPAQPTMIATTDRQRATVARRRHYLETTGAPPLTLEHKLMLLERIGIPPVPGADLHQVDVDGFYAQAEDGAPLLRYVHWQDLESFGSFADWTPLVHRLSEVTGTPVTGVSTGDGVVRLTVAGTTHEIPAEDLSHERYTTLDLEALDRIAELLTPEGRELISTGDLLLYPRAGTWQANPEVRRI</sequence>